<proteinExistence type="predicted"/>
<organism evidence="1 2">
    <name type="scientific">Cutibacterium porci</name>
    <dbReference type="NCBI Taxonomy" id="2605781"/>
    <lineage>
        <taxon>Bacteria</taxon>
        <taxon>Bacillati</taxon>
        <taxon>Actinomycetota</taxon>
        <taxon>Actinomycetes</taxon>
        <taxon>Propionibacteriales</taxon>
        <taxon>Propionibacteriaceae</taxon>
        <taxon>Cutibacterium</taxon>
    </lineage>
</organism>
<comment type="caution">
    <text evidence="1">The sequence shown here is derived from an EMBL/GenBank/DDBJ whole genome shotgun (WGS) entry which is preliminary data.</text>
</comment>
<reference evidence="1 2" key="1">
    <citation type="submission" date="2019-08" db="EMBL/GenBank/DDBJ databases">
        <title>In-depth cultivation of the pig gut microbiome towards novel bacterial diversity and tailored functional studies.</title>
        <authorList>
            <person name="Wylensek D."/>
            <person name="Hitch T.C.A."/>
            <person name="Clavel T."/>
        </authorList>
    </citation>
    <scope>NUCLEOTIDE SEQUENCE [LARGE SCALE GENOMIC DNA]</scope>
    <source>
        <strain evidence="1 2">WCA-380-WT-3A</strain>
    </source>
</reference>
<dbReference type="Proteomes" id="UP000466104">
    <property type="component" value="Unassembled WGS sequence"/>
</dbReference>
<keyword evidence="2" id="KW-1185">Reference proteome</keyword>
<protein>
    <submittedName>
        <fullName evidence="1">Uncharacterized protein</fullName>
    </submittedName>
</protein>
<gene>
    <name evidence="1" type="ORF">FYJ43_09760</name>
</gene>
<evidence type="ECO:0000313" key="2">
    <source>
        <dbReference type="Proteomes" id="UP000466104"/>
    </source>
</evidence>
<sequence length="131" mass="15007">MKTSQPFLTQTSLEAEREHVAERQAELEAAFTAMVAHNQHVATDQDKYAKQIKRIETDYNHVTDRLKNLEGQINERQVKHNALLAAYDQLSAAPVSTFQPTQWTALIDHAIVREEAIEFFFRDGRALTIDL</sequence>
<accession>A0A7K0J8M7</accession>
<dbReference type="RefSeq" id="WP_154564185.1">
    <property type="nucleotide sequence ID" value="NZ_VUMG01000003.1"/>
</dbReference>
<evidence type="ECO:0000313" key="1">
    <source>
        <dbReference type="EMBL" id="MSS46299.1"/>
    </source>
</evidence>
<dbReference type="AlphaFoldDB" id="A0A7K0J8M7"/>
<name>A0A7K0J8M7_9ACTN</name>
<dbReference type="EMBL" id="VUMG01000003">
    <property type="protein sequence ID" value="MSS46299.1"/>
    <property type="molecule type" value="Genomic_DNA"/>
</dbReference>